<sequence>MAFITQYNFNRIVVNIDNPMIKKGLKMENRDERLYPHQTIDWFSELEATRLFLCKLLIDQNTAHPLFDKMVREHWLHIYVPSDNYLYAVKPKAPSYHIEELCPGLNSNFCDFKLPVGFRETYGIRGVERFRQWLNTPDADVQTPFDVLKRDPERFKIKCEARWPGKEQKLNWNVHTEEKNNSGIRNTDTVKDVRQYIENLMTGYKDWLQSLNPLQRAAVTALKRHSWQKDLSFKGLDTEQLSELMKHFRQEFKNRIVTALLTYYYKTAEEAGKTDVDAAVLESIGFKRCKNTCCHA</sequence>
<dbReference type="RefSeq" id="WP_003676786.1">
    <property type="nucleotide sequence ID" value="NZ_ACDY02000006.1"/>
</dbReference>
<reference evidence="1 2" key="1">
    <citation type="submission" date="2009-10" db="EMBL/GenBank/DDBJ databases">
        <authorList>
            <person name="Weinstock G."/>
            <person name="Sodergren E."/>
            <person name="Clifton S."/>
            <person name="Fulton L."/>
            <person name="Fulton B."/>
            <person name="Courtney L."/>
            <person name="Fronick C."/>
            <person name="Harrison M."/>
            <person name="Strong C."/>
            <person name="Farmer C."/>
            <person name="Delahaunty K."/>
            <person name="Markovic C."/>
            <person name="Hall O."/>
            <person name="Minx P."/>
            <person name="Tomlinson C."/>
            <person name="Mitreva M."/>
            <person name="Nelson J."/>
            <person name="Hou S."/>
            <person name="Wollam A."/>
            <person name="Pepin K.H."/>
            <person name="Johnson M."/>
            <person name="Bhonagiri V."/>
            <person name="Nash W.E."/>
            <person name="Warren W."/>
            <person name="Chinwalla A."/>
            <person name="Mardis E.R."/>
            <person name="Wilson R.K."/>
        </authorList>
    </citation>
    <scope>NUCLEOTIDE SEQUENCE [LARGE SCALE GENOMIC DNA]</scope>
    <source>
        <strain evidence="1 2">ATCC 14685</strain>
    </source>
</reference>
<dbReference type="Proteomes" id="UP000003294">
    <property type="component" value="Unassembled WGS sequence"/>
</dbReference>
<comment type="caution">
    <text evidence="1">The sequence shown here is derived from an EMBL/GenBank/DDBJ whole genome shotgun (WGS) entry which is preliminary data.</text>
</comment>
<dbReference type="EMBL" id="ACDY02000006">
    <property type="protein sequence ID" value="EEZ71654.1"/>
    <property type="molecule type" value="Genomic_DNA"/>
</dbReference>
<evidence type="ECO:0000313" key="1">
    <source>
        <dbReference type="EMBL" id="EEZ71654.1"/>
    </source>
</evidence>
<proteinExistence type="predicted"/>
<accession>D0W3J9</accession>
<name>D0W3J9_NEICI</name>
<protein>
    <submittedName>
        <fullName evidence="1">Uncharacterized protein</fullName>
    </submittedName>
</protein>
<dbReference type="AlphaFoldDB" id="D0W3J9"/>
<dbReference type="OrthoDB" id="8607252at2"/>
<gene>
    <name evidence="1" type="ORF">NEICINOT_04239</name>
</gene>
<organism evidence="1 2">
    <name type="scientific">Neisseria cinerea ATCC 14685</name>
    <dbReference type="NCBI Taxonomy" id="546262"/>
    <lineage>
        <taxon>Bacteria</taxon>
        <taxon>Pseudomonadati</taxon>
        <taxon>Pseudomonadota</taxon>
        <taxon>Betaproteobacteria</taxon>
        <taxon>Neisseriales</taxon>
        <taxon>Neisseriaceae</taxon>
        <taxon>Neisseria</taxon>
    </lineage>
</organism>
<evidence type="ECO:0000313" key="2">
    <source>
        <dbReference type="Proteomes" id="UP000003294"/>
    </source>
</evidence>
<dbReference type="eggNOG" id="ENOG5033WF0">
    <property type="taxonomic scope" value="Bacteria"/>
</dbReference>